<dbReference type="OrthoDB" id="2989867at2"/>
<gene>
    <name evidence="1" type="ORF">SAMN05444955_12040</name>
</gene>
<evidence type="ECO:0000313" key="2">
    <source>
        <dbReference type="Proteomes" id="UP000199695"/>
    </source>
</evidence>
<evidence type="ECO:0000313" key="1">
    <source>
        <dbReference type="EMBL" id="SEN73760.1"/>
    </source>
</evidence>
<accession>A0A1H8IYE6</accession>
<dbReference type="Proteomes" id="UP000199695">
    <property type="component" value="Unassembled WGS sequence"/>
</dbReference>
<reference evidence="1 2" key="1">
    <citation type="submission" date="2016-10" db="EMBL/GenBank/DDBJ databases">
        <authorList>
            <person name="de Groot N.N."/>
        </authorList>
    </citation>
    <scope>NUCLEOTIDE SEQUENCE [LARGE SCALE GENOMIC DNA]</scope>
    <source>
        <strain evidence="1 2">DSM 46701</strain>
    </source>
</reference>
<dbReference type="RefSeq" id="WP_139179537.1">
    <property type="nucleotide sequence ID" value="NZ_FOCQ01000020.1"/>
</dbReference>
<dbReference type="EMBL" id="FOCQ01000020">
    <property type="protein sequence ID" value="SEN73760.1"/>
    <property type="molecule type" value="Genomic_DNA"/>
</dbReference>
<proteinExistence type="predicted"/>
<sequence>MSLSEMEKETVIQFDESTNLATVYTASWTVARSLKKAGYKPVKKNQGGWWFKIPVNGISIEGEKETTKIG</sequence>
<name>A0A1H8IYE6_9BACL</name>
<organism evidence="1 2">
    <name type="scientific">Lihuaxuella thermophila</name>
    <dbReference type="NCBI Taxonomy" id="1173111"/>
    <lineage>
        <taxon>Bacteria</taxon>
        <taxon>Bacillati</taxon>
        <taxon>Bacillota</taxon>
        <taxon>Bacilli</taxon>
        <taxon>Bacillales</taxon>
        <taxon>Thermoactinomycetaceae</taxon>
        <taxon>Lihuaxuella</taxon>
    </lineage>
</organism>
<dbReference type="AlphaFoldDB" id="A0A1H8IYE6"/>
<keyword evidence="2" id="KW-1185">Reference proteome</keyword>
<protein>
    <submittedName>
        <fullName evidence="1">Uncharacterized protein</fullName>
    </submittedName>
</protein>